<feature type="compositionally biased region" description="Acidic residues" evidence="5">
    <location>
        <begin position="21"/>
        <end position="37"/>
    </location>
</feature>
<dbReference type="Proteomes" id="UP000076502">
    <property type="component" value="Unassembled WGS sequence"/>
</dbReference>
<dbReference type="STRING" id="178035.A0A154PDD9"/>
<sequence length="357" mass="40720">MRTVCDIKEQTKNFLDHANDDDYSDDEDDYSDDVDDYSDDANNKSLNNLSQSFTPECPFSSTRNSSLTTQVRERSFQSINTSRSFNITSTSLSSYSQVPIVQSQSKKIDKNYNNLFCTSLAIIIVLCIFFYILIHNEATQSETSNIDLVTIDKLLDERMHIVQTQFNHQKSNIWNDIASGIYDAVLYPEKPTVITLFGNEIDTLNCLAQMLGEVSGTILGSNDYLSLTPKDFPNDVGETIYNFKVKISQKRVVIIQDLLSINTEAIKAFHNFCDRQRPLIKKAIYIITIIIDEYKPSQSELEFIDKQIFKKLSGKIDKDILDPLVTRLTDGVIVPVLPESSTRFNMKKCLVSKYNRL</sequence>
<protein>
    <recommendedName>
        <fullName evidence="9">Torsin-1A-interacting protein 1</fullName>
    </recommendedName>
</protein>
<dbReference type="GO" id="GO:0016020">
    <property type="term" value="C:membrane"/>
    <property type="evidence" value="ECO:0007669"/>
    <property type="project" value="UniProtKB-SubCell"/>
</dbReference>
<dbReference type="InterPro" id="IPR008662">
    <property type="entry name" value="TOIP1/2"/>
</dbReference>
<name>A0A154PDD9_DUFNO</name>
<dbReference type="EMBL" id="KQ434878">
    <property type="protein sequence ID" value="KZC09862.1"/>
    <property type="molecule type" value="Genomic_DNA"/>
</dbReference>
<evidence type="ECO:0000256" key="5">
    <source>
        <dbReference type="SAM" id="MobiDB-lite"/>
    </source>
</evidence>
<evidence type="ECO:0000256" key="1">
    <source>
        <dbReference type="ARBA" id="ARBA00004370"/>
    </source>
</evidence>
<evidence type="ECO:0000256" key="2">
    <source>
        <dbReference type="ARBA" id="ARBA00022692"/>
    </source>
</evidence>
<evidence type="ECO:0008006" key="9">
    <source>
        <dbReference type="Google" id="ProtNLM"/>
    </source>
</evidence>
<dbReference type="GO" id="GO:0001671">
    <property type="term" value="F:ATPase activator activity"/>
    <property type="evidence" value="ECO:0007669"/>
    <property type="project" value="InterPro"/>
</dbReference>
<dbReference type="InterPro" id="IPR038599">
    <property type="entry name" value="LAP1C-like_C_sf"/>
</dbReference>
<dbReference type="OrthoDB" id="6258998at2759"/>
<evidence type="ECO:0000256" key="4">
    <source>
        <dbReference type="ARBA" id="ARBA00023136"/>
    </source>
</evidence>
<dbReference type="AlphaFoldDB" id="A0A154PDD9"/>
<evidence type="ECO:0000313" key="7">
    <source>
        <dbReference type="EMBL" id="KZC09862.1"/>
    </source>
</evidence>
<organism evidence="7 8">
    <name type="scientific">Dufourea novaeangliae</name>
    <name type="common">Sweat bee</name>
    <dbReference type="NCBI Taxonomy" id="178035"/>
    <lineage>
        <taxon>Eukaryota</taxon>
        <taxon>Metazoa</taxon>
        <taxon>Ecdysozoa</taxon>
        <taxon>Arthropoda</taxon>
        <taxon>Hexapoda</taxon>
        <taxon>Insecta</taxon>
        <taxon>Pterygota</taxon>
        <taxon>Neoptera</taxon>
        <taxon>Endopterygota</taxon>
        <taxon>Hymenoptera</taxon>
        <taxon>Apocrita</taxon>
        <taxon>Aculeata</taxon>
        <taxon>Apoidea</taxon>
        <taxon>Anthophila</taxon>
        <taxon>Halictidae</taxon>
        <taxon>Rophitinae</taxon>
        <taxon>Dufourea</taxon>
    </lineage>
</organism>
<feature type="transmembrane region" description="Helical" evidence="6">
    <location>
        <begin position="112"/>
        <end position="134"/>
    </location>
</feature>
<keyword evidence="4 6" id="KW-0472">Membrane</keyword>
<accession>A0A154PDD9</accession>
<evidence type="ECO:0000256" key="3">
    <source>
        <dbReference type="ARBA" id="ARBA00022989"/>
    </source>
</evidence>
<keyword evidence="2 6" id="KW-0812">Transmembrane</keyword>
<evidence type="ECO:0000313" key="8">
    <source>
        <dbReference type="Proteomes" id="UP000076502"/>
    </source>
</evidence>
<proteinExistence type="predicted"/>
<dbReference type="Gene3D" id="3.40.50.12190">
    <property type="match status" value="1"/>
</dbReference>
<keyword evidence="3 6" id="KW-1133">Transmembrane helix</keyword>
<feature type="region of interest" description="Disordered" evidence="5">
    <location>
        <begin position="18"/>
        <end position="37"/>
    </location>
</feature>
<dbReference type="PANTHER" id="PTHR18843">
    <property type="entry name" value="TORSIN-1A-INTERACTING PROTEIN"/>
    <property type="match status" value="1"/>
</dbReference>
<comment type="subcellular location">
    <subcellularLocation>
        <location evidence="1">Membrane</location>
    </subcellularLocation>
</comment>
<reference evidence="7 8" key="1">
    <citation type="submission" date="2015-07" db="EMBL/GenBank/DDBJ databases">
        <title>The genome of Dufourea novaeangliae.</title>
        <authorList>
            <person name="Pan H."/>
            <person name="Kapheim K."/>
        </authorList>
    </citation>
    <scope>NUCLEOTIDE SEQUENCE [LARGE SCALE GENOMIC DNA]</scope>
    <source>
        <strain evidence="7">0120121106</strain>
        <tissue evidence="7">Whole body</tissue>
    </source>
</reference>
<gene>
    <name evidence="7" type="ORF">WN55_00508</name>
</gene>
<evidence type="ECO:0000256" key="6">
    <source>
        <dbReference type="SAM" id="Phobius"/>
    </source>
</evidence>
<dbReference type="PANTHER" id="PTHR18843:SF7">
    <property type="entry name" value="LAMINA-ASSOCIATED POLYPEPTIDE 1B ISOFORM 1-RELATED"/>
    <property type="match status" value="1"/>
</dbReference>
<dbReference type="GO" id="GO:0061024">
    <property type="term" value="P:membrane organization"/>
    <property type="evidence" value="ECO:0007669"/>
    <property type="project" value="TreeGrafter"/>
</dbReference>
<keyword evidence="8" id="KW-1185">Reference proteome</keyword>